<dbReference type="HOGENOM" id="CLU_863273_0_0_1"/>
<feature type="chain" id="PRO_5001703209" evidence="2">
    <location>
        <begin position="25"/>
        <end position="322"/>
    </location>
</feature>
<evidence type="ECO:0000256" key="2">
    <source>
        <dbReference type="SAM" id="SignalP"/>
    </source>
</evidence>
<organism evidence="3 4">
    <name type="scientific">Aureobasidium subglaciale (strain EXF-2481)</name>
    <name type="common">Aureobasidium pullulans var. subglaciale</name>
    <dbReference type="NCBI Taxonomy" id="1043005"/>
    <lineage>
        <taxon>Eukaryota</taxon>
        <taxon>Fungi</taxon>
        <taxon>Dikarya</taxon>
        <taxon>Ascomycota</taxon>
        <taxon>Pezizomycotina</taxon>
        <taxon>Dothideomycetes</taxon>
        <taxon>Dothideomycetidae</taxon>
        <taxon>Dothideales</taxon>
        <taxon>Saccotheciaceae</taxon>
        <taxon>Aureobasidium</taxon>
    </lineage>
</organism>
<dbReference type="InParanoid" id="A0A074YDS6"/>
<protein>
    <submittedName>
        <fullName evidence="3">Uncharacterized protein</fullName>
    </submittedName>
</protein>
<reference evidence="3 4" key="1">
    <citation type="journal article" date="2014" name="BMC Genomics">
        <title>Genome sequencing of four Aureobasidium pullulans varieties: biotechnological potential, stress tolerance, and description of new species.</title>
        <authorList>
            <person name="Gostin Ar C."/>
            <person name="Ohm R.A."/>
            <person name="Kogej T."/>
            <person name="Sonjak S."/>
            <person name="Turk M."/>
            <person name="Zajc J."/>
            <person name="Zalar P."/>
            <person name="Grube M."/>
            <person name="Sun H."/>
            <person name="Han J."/>
            <person name="Sharma A."/>
            <person name="Chiniquy J."/>
            <person name="Ngan C.Y."/>
            <person name="Lipzen A."/>
            <person name="Barry K."/>
            <person name="Grigoriev I.V."/>
            <person name="Gunde-Cimerman N."/>
        </authorList>
    </citation>
    <scope>NUCLEOTIDE SEQUENCE [LARGE SCALE GENOMIC DNA]</scope>
    <source>
        <strain evidence="3 4">EXF-2481</strain>
    </source>
</reference>
<feature type="compositionally biased region" description="Basic and acidic residues" evidence="1">
    <location>
        <begin position="162"/>
        <end position="176"/>
    </location>
</feature>
<keyword evidence="4" id="KW-1185">Reference proteome</keyword>
<feature type="region of interest" description="Disordered" evidence="1">
    <location>
        <begin position="46"/>
        <end position="74"/>
    </location>
</feature>
<evidence type="ECO:0000256" key="1">
    <source>
        <dbReference type="SAM" id="MobiDB-lite"/>
    </source>
</evidence>
<evidence type="ECO:0000313" key="4">
    <source>
        <dbReference type="Proteomes" id="UP000030641"/>
    </source>
</evidence>
<feature type="signal peptide" evidence="2">
    <location>
        <begin position="1"/>
        <end position="24"/>
    </location>
</feature>
<dbReference type="RefSeq" id="XP_013344706.1">
    <property type="nucleotide sequence ID" value="XM_013489252.1"/>
</dbReference>
<sequence length="322" mass="35587">MHILPAALQTVNILLSCLLPRSQSTDMGIPKCPTWTPLSSVHIDLSDSDSSSSASDTTTYSEISSDSSSVDSVLSEKTPVTAIKLLRLPPFYWDLEDHIGGNPDSEDSEVEPLSLAIPNAVSDDTSTRKRSFSRLEPINQAQEHKRQRSSSSPFSQSPEPTKSSETEPGDRGSEERGEVDLEYHYRCMQETLDQLRESTVRMREIKALLRQGRVAQRTPLEDSELGGKAAAVQALMSYWATTTRLRDDFAEGRADAAGFAWGRQLAVETLDGLLKDAERECMAVVSQKQGAESHISKCEREIVDEQVVQKVLKARLHRATAP</sequence>
<proteinExistence type="predicted"/>
<dbReference type="GeneID" id="25370093"/>
<feature type="compositionally biased region" description="Low complexity" evidence="1">
    <location>
        <begin position="149"/>
        <end position="158"/>
    </location>
</feature>
<keyword evidence="2" id="KW-0732">Signal</keyword>
<dbReference type="AlphaFoldDB" id="A0A074YDS6"/>
<gene>
    <name evidence="3" type="ORF">AUEXF2481DRAFT_654873</name>
</gene>
<dbReference type="OrthoDB" id="10390490at2759"/>
<dbReference type="Proteomes" id="UP000030641">
    <property type="component" value="Unassembled WGS sequence"/>
</dbReference>
<accession>A0A074YDS6</accession>
<dbReference type="EMBL" id="KL584757">
    <property type="protein sequence ID" value="KEQ95968.1"/>
    <property type="molecule type" value="Genomic_DNA"/>
</dbReference>
<feature type="region of interest" description="Disordered" evidence="1">
    <location>
        <begin position="117"/>
        <end position="176"/>
    </location>
</feature>
<name>A0A074YDS6_AURSE</name>
<evidence type="ECO:0000313" key="3">
    <source>
        <dbReference type="EMBL" id="KEQ95968.1"/>
    </source>
</evidence>